<evidence type="ECO:0000256" key="4">
    <source>
        <dbReference type="ARBA" id="ARBA00011503"/>
    </source>
</evidence>
<evidence type="ECO:0000256" key="9">
    <source>
        <dbReference type="ARBA" id="ARBA00031996"/>
    </source>
</evidence>
<keyword evidence="7" id="KW-0259">Enterobactin biosynthesis</keyword>
<evidence type="ECO:0000256" key="1">
    <source>
        <dbReference type="ARBA" id="ARBA00003937"/>
    </source>
</evidence>
<protein>
    <recommendedName>
        <fullName evidence="5">Enterobactin synthase component D</fullName>
    </recommendedName>
    <alternativeName>
        <fullName evidence="8">4'-phosphopantetheinyl transferase EntD</fullName>
    </alternativeName>
    <alternativeName>
        <fullName evidence="9">Enterochelin synthase D</fullName>
    </alternativeName>
</protein>
<evidence type="ECO:0000256" key="3">
    <source>
        <dbReference type="ARBA" id="ARBA00008342"/>
    </source>
</evidence>
<feature type="binding site" evidence="13">
    <location>
        <position position="115"/>
    </location>
    <ligand>
        <name>Mg(2+)</name>
        <dbReference type="ChEBI" id="CHEBI:18420"/>
    </ligand>
</feature>
<feature type="binding site" evidence="12">
    <location>
        <position position="115"/>
    </location>
    <ligand>
        <name>CoA</name>
        <dbReference type="ChEBI" id="CHEBI:57287"/>
    </ligand>
</feature>
<organism evidence="16 17">
    <name type="scientific">Sulfitobacter guttiformis</name>
    <dbReference type="NCBI Taxonomy" id="74349"/>
    <lineage>
        <taxon>Bacteria</taxon>
        <taxon>Pseudomonadati</taxon>
        <taxon>Pseudomonadota</taxon>
        <taxon>Alphaproteobacteria</taxon>
        <taxon>Rhodobacterales</taxon>
        <taxon>Roseobacteraceae</taxon>
        <taxon>Sulfitobacter</taxon>
    </lineage>
</organism>
<keyword evidence="6 16" id="KW-0808">Transferase</keyword>
<evidence type="ECO:0000259" key="14">
    <source>
        <dbReference type="Pfam" id="PF01648"/>
    </source>
</evidence>
<dbReference type="PRINTS" id="PR01399">
    <property type="entry name" value="ENTSNTHTASED"/>
</dbReference>
<evidence type="ECO:0000256" key="11">
    <source>
        <dbReference type="ARBA" id="ARBA00049191"/>
    </source>
</evidence>
<feature type="domain" description="4'-phosphopantetheinyl transferase" evidence="14">
    <location>
        <begin position="111"/>
        <end position="214"/>
    </location>
</feature>
<evidence type="ECO:0000313" key="16">
    <source>
        <dbReference type="EMBL" id="RKE95877.1"/>
    </source>
</evidence>
<feature type="binding site" evidence="12">
    <location>
        <begin position="93"/>
        <end position="94"/>
    </location>
    <ligand>
        <name>CoA</name>
        <dbReference type="ChEBI" id="CHEBI:57287"/>
    </ligand>
</feature>
<dbReference type="InterPro" id="IPR037143">
    <property type="entry name" value="4-PPantetheinyl_Trfase_dom_sf"/>
</dbReference>
<dbReference type="Pfam" id="PF17837">
    <property type="entry name" value="4PPT_N"/>
    <property type="match status" value="1"/>
</dbReference>
<comment type="cofactor">
    <cofactor evidence="13">
        <name>Mg(2+)</name>
        <dbReference type="ChEBI" id="CHEBI:18420"/>
    </cofactor>
</comment>
<evidence type="ECO:0000259" key="15">
    <source>
        <dbReference type="Pfam" id="PF17837"/>
    </source>
</evidence>
<dbReference type="Proteomes" id="UP000284407">
    <property type="component" value="Unassembled WGS sequence"/>
</dbReference>
<feature type="binding site" evidence="12">
    <location>
        <position position="163"/>
    </location>
    <ligand>
        <name>CoA</name>
        <dbReference type="ChEBI" id="CHEBI:57287"/>
    </ligand>
</feature>
<dbReference type="OrthoDB" id="8210607at2"/>
<feature type="domain" description="4'-phosphopantetheinyl transferase N-terminal" evidence="15">
    <location>
        <begin position="38"/>
        <end position="103"/>
    </location>
</feature>
<evidence type="ECO:0000256" key="8">
    <source>
        <dbReference type="ARBA" id="ARBA00029894"/>
    </source>
</evidence>
<dbReference type="AlphaFoldDB" id="A0A420DNW4"/>
<evidence type="ECO:0000256" key="13">
    <source>
        <dbReference type="PIRSR" id="PIRSR603542-2"/>
    </source>
</evidence>
<dbReference type="PANTHER" id="PTHR38096">
    <property type="entry name" value="ENTEROBACTIN SYNTHASE COMPONENT D"/>
    <property type="match status" value="1"/>
</dbReference>
<dbReference type="GO" id="GO:0008897">
    <property type="term" value="F:holo-[acyl-carrier-protein] synthase activity"/>
    <property type="evidence" value="ECO:0007669"/>
    <property type="project" value="InterPro"/>
</dbReference>
<feature type="binding site" evidence="12">
    <location>
        <position position="57"/>
    </location>
    <ligand>
        <name>CoA</name>
        <dbReference type="ChEBI" id="CHEBI:57287"/>
    </ligand>
</feature>
<evidence type="ECO:0000256" key="10">
    <source>
        <dbReference type="ARBA" id="ARBA00049176"/>
    </source>
</evidence>
<comment type="caution">
    <text evidence="16">The sequence shown here is derived from an EMBL/GenBank/DDBJ whole genome shotgun (WGS) entry which is preliminary data.</text>
</comment>
<dbReference type="RefSeq" id="WP_025062835.1">
    <property type="nucleotide sequence ID" value="NZ_RAQK01000001.1"/>
</dbReference>
<dbReference type="SUPFAM" id="SSF56214">
    <property type="entry name" value="4'-phosphopantetheinyl transferase"/>
    <property type="match status" value="1"/>
</dbReference>
<keyword evidence="13" id="KW-0479">Metal-binding</keyword>
<feature type="binding site" evidence="13">
    <location>
        <position position="117"/>
    </location>
    <ligand>
        <name>Mg(2+)</name>
        <dbReference type="ChEBI" id="CHEBI:18420"/>
    </ligand>
</feature>
<dbReference type="InterPro" id="IPR003542">
    <property type="entry name" value="Enbac_synth_compD-like"/>
</dbReference>
<dbReference type="Pfam" id="PF01648">
    <property type="entry name" value="ACPS"/>
    <property type="match status" value="1"/>
</dbReference>
<dbReference type="PANTHER" id="PTHR38096:SF1">
    <property type="entry name" value="ENTEROBACTIN SYNTHASE COMPONENT D"/>
    <property type="match status" value="1"/>
</dbReference>
<comment type="subunit">
    <text evidence="4">EntB, EntD, EntE, and EntF form a multienzyme complex called enterobactin synthase.</text>
</comment>
<dbReference type="InterPro" id="IPR041354">
    <property type="entry name" value="4PPT_N"/>
</dbReference>
<name>A0A420DNW4_9RHOB</name>
<comment type="similarity">
    <text evidence="3">Belongs to the P-Pant transferase superfamily. EntD family.</text>
</comment>
<evidence type="ECO:0000256" key="5">
    <source>
        <dbReference type="ARBA" id="ARBA00019087"/>
    </source>
</evidence>
<dbReference type="STRING" id="1443111.Z949_2385"/>
<dbReference type="GO" id="GO:0009239">
    <property type="term" value="P:enterobactin biosynthetic process"/>
    <property type="evidence" value="ECO:0007669"/>
    <property type="project" value="UniProtKB-UniPathway"/>
</dbReference>
<dbReference type="GO" id="GO:0005886">
    <property type="term" value="C:plasma membrane"/>
    <property type="evidence" value="ECO:0007669"/>
    <property type="project" value="TreeGrafter"/>
</dbReference>
<comment type="pathway">
    <text evidence="2">Siderophore biosynthesis; enterobactin biosynthesis.</text>
</comment>
<dbReference type="UniPathway" id="UPA00017"/>
<accession>A0A420DNW4</accession>
<sequence>MSLDPALVCALTRSVLPTGLGVAARDPTVMPDDVDKTEAAALAQAVDHRKCEFHAGRSAARAAMTSLSVAIQSVEMAADRSPVWPAGITGSISHSKTACVAAVGMSADWAGIGVDLEEATPLDPLSVAVVCTRAERVWLGLQPASERGLMAKLIFSAKEATYKAQYNVSGRLFGFEVLELEIDRSDNRFKAYFRCDQGPFAAGTVLHGSYAHAVGLLVTGVAIRHSDLQAPNS</sequence>
<dbReference type="InterPro" id="IPR008278">
    <property type="entry name" value="4-PPantetheinyl_Trfase_dom"/>
</dbReference>
<evidence type="ECO:0000256" key="2">
    <source>
        <dbReference type="ARBA" id="ARBA00004993"/>
    </source>
</evidence>
<proteinExistence type="inferred from homology"/>
<dbReference type="GO" id="GO:0009366">
    <property type="term" value="C:enterobactin synthetase complex"/>
    <property type="evidence" value="ECO:0007669"/>
    <property type="project" value="InterPro"/>
</dbReference>
<keyword evidence="17" id="KW-1185">Reference proteome</keyword>
<comment type="catalytic activity">
    <reaction evidence="11">
        <text>apo-[peptidyl-carrier protein] + CoA = holo-[peptidyl-carrier protein] + adenosine 3',5'-bisphosphate + H(+)</text>
        <dbReference type="Rhea" id="RHEA:46228"/>
        <dbReference type="Rhea" id="RHEA-COMP:11479"/>
        <dbReference type="Rhea" id="RHEA-COMP:11480"/>
        <dbReference type="ChEBI" id="CHEBI:15378"/>
        <dbReference type="ChEBI" id="CHEBI:29999"/>
        <dbReference type="ChEBI" id="CHEBI:57287"/>
        <dbReference type="ChEBI" id="CHEBI:58343"/>
        <dbReference type="ChEBI" id="CHEBI:64479"/>
    </reaction>
</comment>
<dbReference type="EMBL" id="RAQK01000001">
    <property type="protein sequence ID" value="RKE95877.1"/>
    <property type="molecule type" value="Genomic_DNA"/>
</dbReference>
<evidence type="ECO:0000256" key="12">
    <source>
        <dbReference type="PIRSR" id="PIRSR603542-1"/>
    </source>
</evidence>
<comment type="function">
    <text evidence="1">Involved in the biosynthesis of the siderophore enterobactin (enterochelin), which is a macrocyclic trimeric lactone of N-(2,3-dihydroxybenzoyl)-serine. The serine trilactone serves as a scaffolding for the three catechol functionalities that provide hexadentate coordination for the tightly ligated iron(2+) atoms. Plays an essential role in the assembly of the enterobactin by catalyzing the transfer of the 4'-phosphopantetheine (Ppant) moiety from coenzyme A to the apo-domains of both EntB (ArCP domain) and EntF (PCP domain) to yield their holo-forms which make them competent for the activation of 2,3-dihydroxybenzoate (DHB) and L-serine, respectively.</text>
</comment>
<keyword evidence="13" id="KW-0460">Magnesium</keyword>
<dbReference type="GO" id="GO:0000287">
    <property type="term" value="F:magnesium ion binding"/>
    <property type="evidence" value="ECO:0007669"/>
    <property type="project" value="InterPro"/>
</dbReference>
<evidence type="ECO:0000256" key="7">
    <source>
        <dbReference type="ARBA" id="ARBA00023191"/>
    </source>
</evidence>
<reference evidence="16 17" key="1">
    <citation type="submission" date="2018-09" db="EMBL/GenBank/DDBJ databases">
        <title>Genomic Encyclopedia of Archaeal and Bacterial Type Strains, Phase II (KMG-II): from individual species to whole genera.</title>
        <authorList>
            <person name="Goeker M."/>
        </authorList>
    </citation>
    <scope>NUCLEOTIDE SEQUENCE [LARGE SCALE GENOMIC DNA]</scope>
    <source>
        <strain evidence="16 17">DSM 11458</strain>
    </source>
</reference>
<feature type="binding site" evidence="12">
    <location>
        <position position="159"/>
    </location>
    <ligand>
        <name>CoA</name>
        <dbReference type="ChEBI" id="CHEBI:57287"/>
    </ligand>
</feature>
<comment type="catalytic activity">
    <reaction evidence="10">
        <text>apo-[aryl-carrier protein] + CoA = holo-[aryl-carrier protein] + adenosine 3',5'-bisphosphate + H(+)</text>
        <dbReference type="Rhea" id="RHEA:48404"/>
        <dbReference type="Rhea" id="RHEA-COMP:15903"/>
        <dbReference type="Rhea" id="RHEA-COMP:17557"/>
        <dbReference type="ChEBI" id="CHEBI:15378"/>
        <dbReference type="ChEBI" id="CHEBI:29999"/>
        <dbReference type="ChEBI" id="CHEBI:57287"/>
        <dbReference type="ChEBI" id="CHEBI:58343"/>
        <dbReference type="ChEBI" id="CHEBI:64479"/>
    </reaction>
</comment>
<feature type="binding site" evidence="12">
    <location>
        <position position="49"/>
    </location>
    <ligand>
        <name>CoA</name>
        <dbReference type="ChEBI" id="CHEBI:57287"/>
    </ligand>
</feature>
<evidence type="ECO:0000313" key="17">
    <source>
        <dbReference type="Proteomes" id="UP000284407"/>
    </source>
</evidence>
<gene>
    <name evidence="16" type="ORF">C8N30_0422</name>
</gene>
<evidence type="ECO:0000256" key="6">
    <source>
        <dbReference type="ARBA" id="ARBA00022679"/>
    </source>
</evidence>